<comment type="caution">
    <text evidence="1">The sequence shown here is derived from an EMBL/GenBank/DDBJ whole genome shotgun (WGS) entry which is preliminary data.</text>
</comment>
<sequence length="89" mass="10275">MDPLVFMFHNQYRFIFLAAIVDDCRIANDADLLSNFRNKLLVAFDVSLYGKLTSLMGWSFKRSPDIKGIRYEYALQPSKTYGMKNANVV</sequence>
<protein>
    <submittedName>
        <fullName evidence="1">Uncharacterized protein</fullName>
    </submittedName>
</protein>
<organism evidence="1 2">
    <name type="scientific">Gracilariopsis chorda</name>
    <dbReference type="NCBI Taxonomy" id="448386"/>
    <lineage>
        <taxon>Eukaryota</taxon>
        <taxon>Rhodophyta</taxon>
        <taxon>Florideophyceae</taxon>
        <taxon>Rhodymeniophycidae</taxon>
        <taxon>Gracilariales</taxon>
        <taxon>Gracilariaceae</taxon>
        <taxon>Gracilariopsis</taxon>
    </lineage>
</organism>
<evidence type="ECO:0000313" key="1">
    <source>
        <dbReference type="EMBL" id="PXF41049.1"/>
    </source>
</evidence>
<evidence type="ECO:0000313" key="2">
    <source>
        <dbReference type="Proteomes" id="UP000247409"/>
    </source>
</evidence>
<gene>
    <name evidence="1" type="ORF">BWQ96_09244</name>
</gene>
<dbReference type="EMBL" id="NBIV01000240">
    <property type="protein sequence ID" value="PXF41049.1"/>
    <property type="molecule type" value="Genomic_DNA"/>
</dbReference>
<reference evidence="1 2" key="1">
    <citation type="journal article" date="2018" name="Mol. Biol. Evol.">
        <title>Analysis of the draft genome of the red seaweed Gracilariopsis chorda provides insights into genome size evolution in Rhodophyta.</title>
        <authorList>
            <person name="Lee J."/>
            <person name="Yang E.C."/>
            <person name="Graf L."/>
            <person name="Yang J.H."/>
            <person name="Qiu H."/>
            <person name="Zel Zion U."/>
            <person name="Chan C.X."/>
            <person name="Stephens T.G."/>
            <person name="Weber A.P.M."/>
            <person name="Boo G.H."/>
            <person name="Boo S.M."/>
            <person name="Kim K.M."/>
            <person name="Shin Y."/>
            <person name="Jung M."/>
            <person name="Lee S.J."/>
            <person name="Yim H.S."/>
            <person name="Lee J.H."/>
            <person name="Bhattacharya D."/>
            <person name="Yoon H.S."/>
        </authorList>
    </citation>
    <scope>NUCLEOTIDE SEQUENCE [LARGE SCALE GENOMIC DNA]</scope>
    <source>
        <strain evidence="1 2">SKKU-2015</strain>
        <tissue evidence="1">Whole body</tissue>
    </source>
</reference>
<dbReference type="AlphaFoldDB" id="A0A2V3IG34"/>
<proteinExistence type="predicted"/>
<name>A0A2V3IG34_9FLOR</name>
<dbReference type="Proteomes" id="UP000247409">
    <property type="component" value="Unassembled WGS sequence"/>
</dbReference>
<keyword evidence="2" id="KW-1185">Reference proteome</keyword>
<accession>A0A2V3IG34</accession>